<gene>
    <name evidence="2" type="ORF">ACFOZ8_21125</name>
</gene>
<accession>A0ABV8K813</accession>
<feature type="transmembrane region" description="Helical" evidence="1">
    <location>
        <begin position="112"/>
        <end position="138"/>
    </location>
</feature>
<feature type="transmembrane region" description="Helical" evidence="1">
    <location>
        <begin position="64"/>
        <end position="91"/>
    </location>
</feature>
<dbReference type="Pfam" id="PF12679">
    <property type="entry name" value="ABC2_membrane_2"/>
    <property type="match status" value="1"/>
</dbReference>
<protein>
    <submittedName>
        <fullName evidence="2">ABC transporter permease subunit</fullName>
    </submittedName>
</protein>
<keyword evidence="1" id="KW-0812">Transmembrane</keyword>
<organism evidence="2 3">
    <name type="scientific">Paenibacillus xanthanilyticus</name>
    <dbReference type="NCBI Taxonomy" id="1783531"/>
    <lineage>
        <taxon>Bacteria</taxon>
        <taxon>Bacillati</taxon>
        <taxon>Bacillota</taxon>
        <taxon>Bacilli</taxon>
        <taxon>Bacillales</taxon>
        <taxon>Paenibacillaceae</taxon>
        <taxon>Paenibacillus</taxon>
    </lineage>
</organism>
<keyword evidence="1" id="KW-0472">Membrane</keyword>
<dbReference type="RefSeq" id="WP_377720767.1">
    <property type="nucleotide sequence ID" value="NZ_JBHSAM010000031.1"/>
</dbReference>
<evidence type="ECO:0000256" key="1">
    <source>
        <dbReference type="SAM" id="Phobius"/>
    </source>
</evidence>
<proteinExistence type="predicted"/>
<feature type="transmembrane region" description="Helical" evidence="1">
    <location>
        <begin position="270"/>
        <end position="289"/>
    </location>
</feature>
<reference evidence="3" key="1">
    <citation type="journal article" date="2019" name="Int. J. Syst. Evol. Microbiol.">
        <title>The Global Catalogue of Microorganisms (GCM) 10K type strain sequencing project: providing services to taxonomists for standard genome sequencing and annotation.</title>
        <authorList>
            <consortium name="The Broad Institute Genomics Platform"/>
            <consortium name="The Broad Institute Genome Sequencing Center for Infectious Disease"/>
            <person name="Wu L."/>
            <person name="Ma J."/>
        </authorList>
    </citation>
    <scope>NUCLEOTIDE SEQUENCE [LARGE SCALE GENOMIC DNA]</scope>
    <source>
        <strain evidence="3">IBRC-M 10987</strain>
    </source>
</reference>
<evidence type="ECO:0000313" key="3">
    <source>
        <dbReference type="Proteomes" id="UP001595715"/>
    </source>
</evidence>
<dbReference type="PANTHER" id="PTHR43471">
    <property type="entry name" value="ABC TRANSPORTER PERMEASE"/>
    <property type="match status" value="1"/>
</dbReference>
<feature type="transmembrane region" description="Helical" evidence="1">
    <location>
        <begin position="150"/>
        <end position="171"/>
    </location>
</feature>
<keyword evidence="1" id="KW-1133">Transmembrane helix</keyword>
<feature type="transmembrane region" description="Helical" evidence="1">
    <location>
        <begin position="178"/>
        <end position="198"/>
    </location>
</feature>
<sequence>MITIMTMTWQELLRKRVLVLTLLMTAVFLLAFWFVAATLGYRNMGVFSRSGDIDLIEQFTRGAFILMLGFFFGGFVLAFLAIFSSFSAIAGEAEQGVMQAMLPRPIPRWKWFAGRWLGYVTLGIGYAIVLFASILAVTSAHAGIPRDPALLLRSFLLFASVVPLIISVSMLGSCFFSALGNGVFMTMLYGAGWLGGMIEKLSGSLDLDEKIIQPLNTITGLMSLVMPADAIQRQMLAELLSYDQLTSFVPMTDDSIFSLFAFGNLPSGSFMMYTVIYGAVAFALGLLRFQRKDF</sequence>
<keyword evidence="3" id="KW-1185">Reference proteome</keyword>
<evidence type="ECO:0000313" key="2">
    <source>
        <dbReference type="EMBL" id="MFC4102139.1"/>
    </source>
</evidence>
<comment type="caution">
    <text evidence="2">The sequence shown here is derived from an EMBL/GenBank/DDBJ whole genome shotgun (WGS) entry which is preliminary data.</text>
</comment>
<dbReference type="Proteomes" id="UP001595715">
    <property type="component" value="Unassembled WGS sequence"/>
</dbReference>
<name>A0ABV8K813_9BACL</name>
<dbReference type="EMBL" id="JBHSAM010000031">
    <property type="protein sequence ID" value="MFC4102139.1"/>
    <property type="molecule type" value="Genomic_DNA"/>
</dbReference>